<sequence length="39" mass="5025">MEFFDGDVELSAFRHRQYNFFVIIYHETYEKRRHFPRIE</sequence>
<dbReference type="AlphaFoldDB" id="A0A0S6VZM9"/>
<protein>
    <submittedName>
        <fullName evidence="1">Uncharacterized protein</fullName>
    </submittedName>
</protein>
<name>A0A0S6VZM9_9BACT</name>
<keyword evidence="2" id="KW-1185">Reference proteome</keyword>
<proteinExistence type="predicted"/>
<dbReference type="HOGENOM" id="CLU_3305270_0_0_0"/>
<accession>A0A0S6VZM9</accession>
<evidence type="ECO:0000313" key="2">
    <source>
        <dbReference type="Proteomes" id="UP000030700"/>
    </source>
</evidence>
<organism evidence="1">
    <name type="scientific">Candidatus Moduliflexus flocculans</name>
    <dbReference type="NCBI Taxonomy" id="1499966"/>
    <lineage>
        <taxon>Bacteria</taxon>
        <taxon>Candidatus Moduliflexota</taxon>
        <taxon>Candidatus Moduliflexia</taxon>
        <taxon>Candidatus Moduliflexales</taxon>
        <taxon>Candidatus Moduliflexaceae</taxon>
    </lineage>
</organism>
<evidence type="ECO:0000313" key="1">
    <source>
        <dbReference type="EMBL" id="GAK52744.1"/>
    </source>
</evidence>
<gene>
    <name evidence="1" type="ORF">U14_04000</name>
</gene>
<dbReference type="STRING" id="1499966.U14_04000"/>
<dbReference type="Proteomes" id="UP000030700">
    <property type="component" value="Unassembled WGS sequence"/>
</dbReference>
<reference evidence="1" key="1">
    <citation type="journal article" date="2015" name="PeerJ">
        <title>First genomic representation of candidate bacterial phylum KSB3 points to enhanced environmental sensing as a trigger of wastewater bulking.</title>
        <authorList>
            <person name="Sekiguchi Y."/>
            <person name="Ohashi A."/>
            <person name="Parks D.H."/>
            <person name="Yamauchi T."/>
            <person name="Tyson G.W."/>
            <person name="Hugenholtz P."/>
        </authorList>
    </citation>
    <scope>NUCLEOTIDE SEQUENCE [LARGE SCALE GENOMIC DNA]</scope>
</reference>
<dbReference type="EMBL" id="DF820459">
    <property type="protein sequence ID" value="GAK52744.1"/>
    <property type="molecule type" value="Genomic_DNA"/>
</dbReference>